<organism evidence="2">
    <name type="scientific">Rhodotorula toruloides</name>
    <name type="common">Yeast</name>
    <name type="synonym">Rhodosporidium toruloides</name>
    <dbReference type="NCBI Taxonomy" id="5286"/>
    <lineage>
        <taxon>Eukaryota</taxon>
        <taxon>Fungi</taxon>
        <taxon>Dikarya</taxon>
        <taxon>Basidiomycota</taxon>
        <taxon>Pucciniomycotina</taxon>
        <taxon>Microbotryomycetes</taxon>
        <taxon>Sporidiobolales</taxon>
        <taxon>Sporidiobolaceae</taxon>
        <taxon>Rhodotorula</taxon>
    </lineage>
</organism>
<dbReference type="AlphaFoldDB" id="A0A061AQT4"/>
<dbReference type="OrthoDB" id="5415522at2759"/>
<dbReference type="EMBL" id="LK052939">
    <property type="protein sequence ID" value="CDR39489.1"/>
    <property type="molecule type" value="Genomic_DNA"/>
</dbReference>
<evidence type="ECO:0000313" key="2">
    <source>
        <dbReference type="EMBL" id="CDR39489.1"/>
    </source>
</evidence>
<name>A0A061AQT4_RHOTO</name>
<feature type="compositionally biased region" description="Basic and acidic residues" evidence="1">
    <location>
        <begin position="1"/>
        <end position="29"/>
    </location>
</feature>
<sequence>MPVDNRNHPYKTTDAKNDEKEHVCKRDFGPDAPNQDASHKSRSDGSFEYSNYDKSKYTNDGKGTETYTPDGKAPFTRTTLPGPDGSPRRTGWTPSI</sequence>
<evidence type="ECO:0000256" key="1">
    <source>
        <dbReference type="SAM" id="MobiDB-lite"/>
    </source>
</evidence>
<feature type="compositionally biased region" description="Basic and acidic residues" evidence="1">
    <location>
        <begin position="37"/>
        <end position="63"/>
    </location>
</feature>
<reference evidence="2" key="1">
    <citation type="journal article" date="2014" name="Genome Announc.">
        <title>Draft genome sequence of Rhodosporidium toruloides CECT1137, an oleaginous yeast of biotechnological interest.</title>
        <authorList>
            <person name="Morin N."/>
            <person name="Calcas X."/>
            <person name="Devillers H."/>
            <person name="Durrens P."/>
            <person name="Sherman D.J."/>
            <person name="Nicaud J.-M."/>
            <person name="Neuveglise C."/>
        </authorList>
    </citation>
    <scope>NUCLEOTIDE SEQUENCE</scope>
    <source>
        <strain evidence="2">CECT1137</strain>
    </source>
</reference>
<accession>A0A061AQT4</accession>
<protein>
    <submittedName>
        <fullName evidence="2">RHTO0S04e05688g1_1</fullName>
    </submittedName>
</protein>
<gene>
    <name evidence="2" type="ORF">RHTO0S_04e05688g</name>
</gene>
<proteinExistence type="predicted"/>
<feature type="region of interest" description="Disordered" evidence="1">
    <location>
        <begin position="1"/>
        <end position="96"/>
    </location>
</feature>